<feature type="compositionally biased region" description="Low complexity" evidence="3">
    <location>
        <begin position="212"/>
        <end position="221"/>
    </location>
</feature>
<dbReference type="GO" id="GO:0005737">
    <property type="term" value="C:cytoplasm"/>
    <property type="evidence" value="ECO:0007669"/>
    <property type="project" value="UniProtKB-SubCell"/>
</dbReference>
<gene>
    <name evidence="5" type="ORF">CALVIDRAFT_87444</name>
</gene>
<feature type="compositionally biased region" description="Polar residues" evidence="3">
    <location>
        <begin position="51"/>
        <end position="66"/>
    </location>
</feature>
<feature type="compositionally biased region" description="Polar residues" evidence="3">
    <location>
        <begin position="152"/>
        <end position="172"/>
    </location>
</feature>
<feature type="compositionally biased region" description="Pro residues" evidence="3">
    <location>
        <begin position="1"/>
        <end position="10"/>
    </location>
</feature>
<feature type="compositionally biased region" description="Basic and acidic residues" evidence="3">
    <location>
        <begin position="627"/>
        <end position="638"/>
    </location>
</feature>
<keyword evidence="6" id="KW-1185">Reference proteome</keyword>
<dbReference type="PROSITE" id="PS50010">
    <property type="entry name" value="DH_2"/>
    <property type="match status" value="1"/>
</dbReference>
<dbReference type="InterPro" id="IPR051480">
    <property type="entry name" value="Endocytic_GEF_Adapter"/>
</dbReference>
<dbReference type="InterPro" id="IPR035899">
    <property type="entry name" value="DBL_dom_sf"/>
</dbReference>
<comment type="subcellular location">
    <subcellularLocation>
        <location evidence="1">Cytoplasm</location>
    </subcellularLocation>
</comment>
<feature type="compositionally biased region" description="Basic and acidic residues" evidence="3">
    <location>
        <begin position="449"/>
        <end position="476"/>
    </location>
</feature>
<feature type="region of interest" description="Disordered" evidence="3">
    <location>
        <begin position="930"/>
        <end position="949"/>
    </location>
</feature>
<keyword evidence="2" id="KW-0963">Cytoplasm</keyword>
<dbReference type="STRING" id="1330018.A0A167N6I4"/>
<dbReference type="Proteomes" id="UP000076738">
    <property type="component" value="Unassembled WGS sequence"/>
</dbReference>
<dbReference type="Pfam" id="PF00621">
    <property type="entry name" value="RhoGEF"/>
    <property type="match status" value="1"/>
</dbReference>
<dbReference type="EMBL" id="KV417280">
    <property type="protein sequence ID" value="KZO97395.1"/>
    <property type="molecule type" value="Genomic_DNA"/>
</dbReference>
<dbReference type="PANTHER" id="PTHR46006:SF6">
    <property type="entry name" value="INTERSECTIN-2 ISOFORM X1"/>
    <property type="match status" value="1"/>
</dbReference>
<feature type="compositionally biased region" description="Low complexity" evidence="3">
    <location>
        <begin position="20"/>
        <end position="34"/>
    </location>
</feature>
<feature type="compositionally biased region" description="Polar residues" evidence="3">
    <location>
        <begin position="249"/>
        <end position="276"/>
    </location>
</feature>
<feature type="region of interest" description="Disordered" evidence="3">
    <location>
        <begin position="548"/>
        <end position="725"/>
    </location>
</feature>
<dbReference type="SUPFAM" id="SSF48065">
    <property type="entry name" value="DBL homology domain (DH-domain)"/>
    <property type="match status" value="1"/>
</dbReference>
<evidence type="ECO:0000256" key="3">
    <source>
        <dbReference type="SAM" id="MobiDB-lite"/>
    </source>
</evidence>
<evidence type="ECO:0000313" key="5">
    <source>
        <dbReference type="EMBL" id="KZO97395.1"/>
    </source>
</evidence>
<feature type="compositionally biased region" description="Basic and acidic residues" evidence="3">
    <location>
        <begin position="174"/>
        <end position="194"/>
    </location>
</feature>
<name>A0A167N6I4_CALVF</name>
<feature type="region of interest" description="Disordered" evidence="3">
    <location>
        <begin position="831"/>
        <end position="874"/>
    </location>
</feature>
<dbReference type="Gene3D" id="1.20.900.10">
    <property type="entry name" value="Dbl homology (DH) domain"/>
    <property type="match status" value="1"/>
</dbReference>
<feature type="compositionally biased region" description="Basic and acidic residues" evidence="3">
    <location>
        <begin position="669"/>
        <end position="686"/>
    </location>
</feature>
<feature type="region of interest" description="Disordered" evidence="3">
    <location>
        <begin position="1"/>
        <end position="490"/>
    </location>
</feature>
<evidence type="ECO:0000256" key="2">
    <source>
        <dbReference type="ARBA" id="ARBA00022490"/>
    </source>
</evidence>
<feature type="compositionally biased region" description="Low complexity" evidence="3">
    <location>
        <begin position="864"/>
        <end position="874"/>
    </location>
</feature>
<dbReference type="GO" id="GO:0005085">
    <property type="term" value="F:guanyl-nucleotide exchange factor activity"/>
    <property type="evidence" value="ECO:0007669"/>
    <property type="project" value="InterPro"/>
</dbReference>
<feature type="compositionally biased region" description="Basic and acidic residues" evidence="3">
    <location>
        <begin position="557"/>
        <end position="591"/>
    </location>
</feature>
<sequence>MSSPSPPPLPVSRSSRKPRSSSPHPSTGTTPSSKSRSHSRPPPHPSVPSNVLRQPSNASSNASSITYVEPQPLPSVSWRQRARDARHAEPSPPVSSEPTFPQDQGAYTFISSPPTELSVLLPAPSRTRQSTADERSHRAYIQPREPPRFIVQSPSSSSMDRESQATSWSQPSAREPRTNKARPSDTRHADDQAHIRTSSASGGLRSPADLARPSQRSSSRGSSRRREPSVSPQGTPTLPPPSPTFDYGSRSTSPQLSPNMQALSPGTVYSPQSAGSVSPEISGYDEYSRYPPAGEVDGDGRRSRTRSGRSKIVNEDIPTADMGSRRSRTRSGGPAVVEDTDARKEGISNKHSRQRSMTPSSRTTDEASSVQAVLVDDSRRLDRTTRSSRVAAATSTLPPAAPIPPRHPSLVSPIIEQGVMPPPLPPRRPSPAPPTPTILKTPILPPPTPKRERTKSSTLDEHTIVQYRTDTRERTSSSKPPKPHKAVTTDELSSALAYTVDNANREVGVAQSSADAFAYYAPIEVAADVQEVKRERTTTWTAGQAIESAFGSLTRPSGKDDGPAFDTRKRERTRSAGAEKENIRPPRERTKSAVAVTPRTRGDTFNYESGVGKRSRSKSGGTTLQESTHRDTVSDDMHAILMGQMPESPNQAPRSSRQTPKRRSSKGSTRADNDHFDEHEVARNRAEALAVLSAPNTPKNKGTPGKKSRPTTATPGETLRSSESAKLKGLGMNISFPLGDERLGHQTPVQGVKSAQGTTWQAPAPSPDYSQLFAALADPYTPPVPEELPHKNGDLEQDDFTHSEYDTDASRGDEGFEDNVEEVIWDGREQELSGSQQQTYEPSPHVPDLERKSSTLRPPTSKQVLTSSTSVSSLAWSGDEEVEKGMSFAASRLLAGLHDVPEKLSMDINTPDFQHGVEDTRVRTPTIMAPPAYDPQTSCKEGRQASQQKTWRSTLSSTATYQSLYERYGSLEMHRQELIFELTTTESAFVHDMRLVIRLFIQPLRDRSQPPTWIPGVPAEVGRLFDWLDDIVQLHAEFARVLHSARQSQYPVVLSCASLLMPLAARLEVHQPYLVRLDEVSRTIDAMMKQPESDFGEFLRMQSVSDEWDGLSLSNWLLKPVQRLTKYALFFKQILQSTPRNHPDHLPSLSLYHTTETVLRVMPVCLHNST</sequence>
<protein>
    <recommendedName>
        <fullName evidence="4">DH domain-containing protein</fullName>
    </recommendedName>
</protein>
<feature type="compositionally biased region" description="Pro residues" evidence="3">
    <location>
        <begin position="420"/>
        <end position="436"/>
    </location>
</feature>
<dbReference type="CDD" id="cd00160">
    <property type="entry name" value="RhoGEF"/>
    <property type="match status" value="1"/>
</dbReference>
<dbReference type="PANTHER" id="PTHR46006">
    <property type="entry name" value="RHO GUANINE NUCLEOTIDE EXCHANGE FACTOR AT 64C, ISOFORM A"/>
    <property type="match status" value="1"/>
</dbReference>
<evidence type="ECO:0000256" key="1">
    <source>
        <dbReference type="ARBA" id="ARBA00004496"/>
    </source>
</evidence>
<feature type="region of interest" description="Disordered" evidence="3">
    <location>
        <begin position="779"/>
        <end position="818"/>
    </location>
</feature>
<evidence type="ECO:0000259" key="4">
    <source>
        <dbReference type="PROSITE" id="PS50010"/>
    </source>
</evidence>
<feature type="compositionally biased region" description="Polar residues" evidence="3">
    <location>
        <begin position="647"/>
        <end position="658"/>
    </location>
</feature>
<dbReference type="InterPro" id="IPR000219">
    <property type="entry name" value="DH_dom"/>
</dbReference>
<dbReference type="GO" id="GO:0035025">
    <property type="term" value="P:positive regulation of Rho protein signal transduction"/>
    <property type="evidence" value="ECO:0007669"/>
    <property type="project" value="TreeGrafter"/>
</dbReference>
<feature type="compositionally biased region" description="Basic and acidic residues" evidence="3">
    <location>
        <begin position="376"/>
        <end position="385"/>
    </location>
</feature>
<evidence type="ECO:0000313" key="6">
    <source>
        <dbReference type="Proteomes" id="UP000076738"/>
    </source>
</evidence>
<feature type="compositionally biased region" description="Polar residues" evidence="3">
    <location>
        <begin position="832"/>
        <end position="841"/>
    </location>
</feature>
<feature type="domain" description="DH" evidence="4">
    <location>
        <begin position="974"/>
        <end position="1145"/>
    </location>
</feature>
<organism evidence="5 6">
    <name type="scientific">Calocera viscosa (strain TUFC12733)</name>
    <dbReference type="NCBI Taxonomy" id="1330018"/>
    <lineage>
        <taxon>Eukaryota</taxon>
        <taxon>Fungi</taxon>
        <taxon>Dikarya</taxon>
        <taxon>Basidiomycota</taxon>
        <taxon>Agaricomycotina</taxon>
        <taxon>Dacrymycetes</taxon>
        <taxon>Dacrymycetales</taxon>
        <taxon>Dacrymycetaceae</taxon>
        <taxon>Calocera</taxon>
    </lineage>
</organism>
<feature type="compositionally biased region" description="Polar residues" evidence="3">
    <location>
        <begin position="355"/>
        <end position="371"/>
    </location>
</feature>
<dbReference type="SMART" id="SM00325">
    <property type="entry name" value="RhoGEF"/>
    <property type="match status" value="1"/>
</dbReference>
<feature type="compositionally biased region" description="Low complexity" evidence="3">
    <location>
        <begin position="387"/>
        <end position="398"/>
    </location>
</feature>
<accession>A0A167N6I4</accession>
<dbReference type="AlphaFoldDB" id="A0A167N6I4"/>
<feature type="compositionally biased region" description="Polar residues" evidence="3">
    <location>
        <begin position="935"/>
        <end position="949"/>
    </location>
</feature>
<proteinExistence type="predicted"/>
<feature type="compositionally biased region" description="Polar residues" evidence="3">
    <location>
        <begin position="710"/>
        <end position="724"/>
    </location>
</feature>
<dbReference type="OrthoDB" id="1716625at2759"/>
<reference evidence="5 6" key="1">
    <citation type="journal article" date="2016" name="Mol. Biol. Evol.">
        <title>Comparative Genomics of Early-Diverging Mushroom-Forming Fungi Provides Insights into the Origins of Lignocellulose Decay Capabilities.</title>
        <authorList>
            <person name="Nagy L.G."/>
            <person name="Riley R."/>
            <person name="Tritt A."/>
            <person name="Adam C."/>
            <person name="Daum C."/>
            <person name="Floudas D."/>
            <person name="Sun H."/>
            <person name="Yadav J.S."/>
            <person name="Pangilinan J."/>
            <person name="Larsson K.H."/>
            <person name="Matsuura K."/>
            <person name="Barry K."/>
            <person name="Labutti K."/>
            <person name="Kuo R."/>
            <person name="Ohm R.A."/>
            <person name="Bhattacharya S.S."/>
            <person name="Shirouzu T."/>
            <person name="Yoshinaga Y."/>
            <person name="Martin F.M."/>
            <person name="Grigoriev I.V."/>
            <person name="Hibbett D.S."/>
        </authorList>
    </citation>
    <scope>NUCLEOTIDE SEQUENCE [LARGE SCALE GENOMIC DNA]</scope>
    <source>
        <strain evidence="5 6">TUFC12733</strain>
    </source>
</reference>
<feature type="compositionally biased region" description="Basic and acidic residues" evidence="3">
    <location>
        <begin position="787"/>
        <end position="814"/>
    </location>
</feature>